<dbReference type="PANTHER" id="PTHR42735:SF4">
    <property type="entry name" value="PYRIDOXAL PHOSPHATE-DEPENDENT DECARBOXYLASE FAMILY PROTEIN"/>
    <property type="match status" value="1"/>
</dbReference>
<keyword evidence="7" id="KW-1185">Reference proteome</keyword>
<dbReference type="InterPro" id="IPR050477">
    <property type="entry name" value="GrpII_AminoAcid_Decarb"/>
</dbReference>
<evidence type="ECO:0000313" key="6">
    <source>
        <dbReference type="EMBL" id="CAF9903940.1"/>
    </source>
</evidence>
<organism evidence="6 7">
    <name type="scientific">Heterodermia speciosa</name>
    <dbReference type="NCBI Taxonomy" id="116794"/>
    <lineage>
        <taxon>Eukaryota</taxon>
        <taxon>Fungi</taxon>
        <taxon>Dikarya</taxon>
        <taxon>Ascomycota</taxon>
        <taxon>Pezizomycotina</taxon>
        <taxon>Lecanoromycetes</taxon>
        <taxon>OSLEUM clade</taxon>
        <taxon>Lecanoromycetidae</taxon>
        <taxon>Caliciales</taxon>
        <taxon>Physciaceae</taxon>
        <taxon>Heterodermia</taxon>
    </lineage>
</organism>
<sequence length="819" mass="91855">MKDGKPLAFIAKSFKIRPCIGEPKLLKDFSTWELLNIRPAEVLDIPDRLHSQYRISPTFLQSVMDTHGIQSTGKDVLEKEFNLGPMFYYLSNSRHYSWPKAGAITGIGADNIVGVKLDHGARVDISALRRQLQDSLDQQKAVYAVVAIVGSTEEGCVDPLSEIIKLRDEFQEKGLSFLVHADGAWGGYFCTMLPQGFKPGDKIALPSDQGSGAGFVPDASLRAQTTEHLFMIREADTVTVDPHKAAYIPYPAGALCYKDGRMRYLVTWTAPVLSRGVTNDTSIGVYGIEGSKPGAAVMAAWFAHAAIGLHADGYGKLLGEVTWTCSRLSAEWAAMSTKDDVFIVVPLNMLPSELKEGSTPGDVEAEKQKIRDRIISKSNEEIVSADAERSDDDKSMALLRALGSDLNINAFSINWKYADGQINQDVEEANYFLQRCIERISVDSPEDDPTTIPFYLTSTTFPQKDYGECAQNFKRRLGLISDNTDLMVLRNVVMSPWPTDGDFLSSMVGEFKKVMEEEVEVCRRRNDVTSAQLTLLMHGFDRIFLVDHPRFHLERYKHQFIAEARLDSRAMEAYREKKKQSPAATFTLRSDYKEDLKQLTTNINGQIIFKASIQIREPNAPVDIKNVINDVNVTITNVVKDRSLKGRFRDAEYPVGHMPFYLYGDHTEAHIDHILVRRPNISLSASNVRLELDKQIPHEAFAKGALVSAVGIEEAAMQPFQSIEGANSNSFWGDPEFFFRAGEKFDIKVYEDCKDVHATGPGLAKMDDARIVAEGTMTLGEEIFVDSYWLNRDPYERLDGDEKFKQWNKVFEGIEQELK</sequence>
<dbReference type="Gene3D" id="3.40.640.10">
    <property type="entry name" value="Type I PLP-dependent aspartate aminotransferase-like (Major domain)"/>
    <property type="match status" value="1"/>
</dbReference>
<accession>A0A8H3I1S2</accession>
<dbReference type="Pfam" id="PF00282">
    <property type="entry name" value="Pyridoxal_deC"/>
    <property type="match status" value="1"/>
</dbReference>
<reference evidence="6" key="1">
    <citation type="submission" date="2021-03" db="EMBL/GenBank/DDBJ databases">
        <authorList>
            <person name="Tagirdzhanova G."/>
        </authorList>
    </citation>
    <scope>NUCLEOTIDE SEQUENCE</scope>
</reference>
<dbReference type="Pfam" id="PF21391">
    <property type="entry name" value="tyr_de_CO2_C"/>
    <property type="match status" value="1"/>
</dbReference>
<dbReference type="InterPro" id="IPR002129">
    <property type="entry name" value="PyrdxlP-dep_de-COase"/>
</dbReference>
<protein>
    <recommendedName>
        <fullName evidence="5">L-tyrosine decarboxylase C-terminal domain-containing protein</fullName>
    </recommendedName>
</protein>
<dbReference type="GO" id="GO:0030170">
    <property type="term" value="F:pyridoxal phosphate binding"/>
    <property type="evidence" value="ECO:0007669"/>
    <property type="project" value="InterPro"/>
</dbReference>
<dbReference type="GO" id="GO:0016830">
    <property type="term" value="F:carbon-carbon lyase activity"/>
    <property type="evidence" value="ECO:0007669"/>
    <property type="project" value="InterPro"/>
</dbReference>
<feature type="domain" description="L-tyrosine decarboxylase C-terminal" evidence="5">
    <location>
        <begin position="422"/>
        <end position="518"/>
    </location>
</feature>
<dbReference type="InterPro" id="IPR049373">
    <property type="entry name" value="TyrDC_C"/>
</dbReference>
<gene>
    <name evidence="6" type="ORF">HETSPECPRED_003247</name>
</gene>
<dbReference type="SUPFAM" id="SSF53383">
    <property type="entry name" value="PLP-dependent transferases"/>
    <property type="match status" value="1"/>
</dbReference>
<feature type="modified residue" description="N6-(pyridoxal phosphate)lysine" evidence="4">
    <location>
        <position position="244"/>
    </location>
</feature>
<evidence type="ECO:0000256" key="1">
    <source>
        <dbReference type="ARBA" id="ARBA00001933"/>
    </source>
</evidence>
<keyword evidence="3" id="KW-0456">Lyase</keyword>
<dbReference type="AlphaFoldDB" id="A0A8H3I1S2"/>
<dbReference type="OrthoDB" id="2161780at2759"/>
<dbReference type="GO" id="GO:0019752">
    <property type="term" value="P:carboxylic acid metabolic process"/>
    <property type="evidence" value="ECO:0007669"/>
    <property type="project" value="InterPro"/>
</dbReference>
<dbReference type="PANTHER" id="PTHR42735">
    <property type="match status" value="1"/>
</dbReference>
<evidence type="ECO:0000256" key="3">
    <source>
        <dbReference type="ARBA" id="ARBA00023239"/>
    </source>
</evidence>
<evidence type="ECO:0000259" key="5">
    <source>
        <dbReference type="Pfam" id="PF21391"/>
    </source>
</evidence>
<comment type="cofactor">
    <cofactor evidence="1 4">
        <name>pyridoxal 5'-phosphate</name>
        <dbReference type="ChEBI" id="CHEBI:597326"/>
    </cofactor>
</comment>
<dbReference type="InterPro" id="IPR015421">
    <property type="entry name" value="PyrdxlP-dep_Trfase_major"/>
</dbReference>
<dbReference type="EMBL" id="CAJPDS010000002">
    <property type="protein sequence ID" value="CAF9903940.1"/>
    <property type="molecule type" value="Genomic_DNA"/>
</dbReference>
<name>A0A8H3I1S2_9LECA</name>
<comment type="caution">
    <text evidence="6">The sequence shown here is derived from an EMBL/GenBank/DDBJ whole genome shotgun (WGS) entry which is preliminary data.</text>
</comment>
<proteinExistence type="predicted"/>
<dbReference type="Proteomes" id="UP000664521">
    <property type="component" value="Unassembled WGS sequence"/>
</dbReference>
<evidence type="ECO:0000256" key="2">
    <source>
        <dbReference type="ARBA" id="ARBA00022898"/>
    </source>
</evidence>
<evidence type="ECO:0000256" key="4">
    <source>
        <dbReference type="PIRSR" id="PIRSR602129-50"/>
    </source>
</evidence>
<dbReference type="InterPro" id="IPR015424">
    <property type="entry name" value="PyrdxlP-dep_Trfase"/>
</dbReference>
<keyword evidence="2 4" id="KW-0663">Pyridoxal phosphate</keyword>
<evidence type="ECO:0000313" key="7">
    <source>
        <dbReference type="Proteomes" id="UP000664521"/>
    </source>
</evidence>